<accession>A0A6G1HM81</accession>
<feature type="transmembrane region" description="Helical" evidence="2">
    <location>
        <begin position="209"/>
        <end position="227"/>
    </location>
</feature>
<evidence type="ECO:0000313" key="5">
    <source>
        <dbReference type="Proteomes" id="UP000799640"/>
    </source>
</evidence>
<feature type="domain" description="Rhodopsin" evidence="3">
    <location>
        <begin position="38"/>
        <end position="273"/>
    </location>
</feature>
<dbReference type="OrthoDB" id="3918601at2759"/>
<feature type="transmembrane region" description="Helical" evidence="2">
    <location>
        <begin position="21"/>
        <end position="42"/>
    </location>
</feature>
<feature type="compositionally biased region" description="Basic and acidic residues" evidence="1">
    <location>
        <begin position="347"/>
        <end position="359"/>
    </location>
</feature>
<feature type="transmembrane region" description="Helical" evidence="2">
    <location>
        <begin position="247"/>
        <end position="268"/>
    </location>
</feature>
<keyword evidence="2" id="KW-0472">Membrane</keyword>
<dbReference type="Proteomes" id="UP000799640">
    <property type="component" value="Unassembled WGS sequence"/>
</dbReference>
<keyword evidence="5" id="KW-1185">Reference proteome</keyword>
<organism evidence="4 5">
    <name type="scientific">Trichodelitschia bisporula</name>
    <dbReference type="NCBI Taxonomy" id="703511"/>
    <lineage>
        <taxon>Eukaryota</taxon>
        <taxon>Fungi</taxon>
        <taxon>Dikarya</taxon>
        <taxon>Ascomycota</taxon>
        <taxon>Pezizomycotina</taxon>
        <taxon>Dothideomycetes</taxon>
        <taxon>Dothideomycetes incertae sedis</taxon>
        <taxon>Phaeotrichales</taxon>
        <taxon>Phaeotrichaceae</taxon>
        <taxon>Trichodelitschia</taxon>
    </lineage>
</organism>
<dbReference type="Pfam" id="PF20684">
    <property type="entry name" value="Fung_rhodopsin"/>
    <property type="match status" value="1"/>
</dbReference>
<dbReference type="EMBL" id="ML996704">
    <property type="protein sequence ID" value="KAF2397173.1"/>
    <property type="molecule type" value="Genomic_DNA"/>
</dbReference>
<feature type="region of interest" description="Disordered" evidence="1">
    <location>
        <begin position="322"/>
        <end position="391"/>
    </location>
</feature>
<name>A0A6G1HM81_9PEZI</name>
<evidence type="ECO:0000256" key="2">
    <source>
        <dbReference type="SAM" id="Phobius"/>
    </source>
</evidence>
<reference evidence="4" key="1">
    <citation type="journal article" date="2020" name="Stud. Mycol.">
        <title>101 Dothideomycetes genomes: a test case for predicting lifestyles and emergence of pathogens.</title>
        <authorList>
            <person name="Haridas S."/>
            <person name="Albert R."/>
            <person name="Binder M."/>
            <person name="Bloem J."/>
            <person name="Labutti K."/>
            <person name="Salamov A."/>
            <person name="Andreopoulos B."/>
            <person name="Baker S."/>
            <person name="Barry K."/>
            <person name="Bills G."/>
            <person name="Bluhm B."/>
            <person name="Cannon C."/>
            <person name="Castanera R."/>
            <person name="Culley D."/>
            <person name="Daum C."/>
            <person name="Ezra D."/>
            <person name="Gonzalez J."/>
            <person name="Henrissat B."/>
            <person name="Kuo A."/>
            <person name="Liang C."/>
            <person name="Lipzen A."/>
            <person name="Lutzoni F."/>
            <person name="Magnuson J."/>
            <person name="Mondo S."/>
            <person name="Nolan M."/>
            <person name="Ohm R."/>
            <person name="Pangilinan J."/>
            <person name="Park H.-J."/>
            <person name="Ramirez L."/>
            <person name="Alfaro M."/>
            <person name="Sun H."/>
            <person name="Tritt A."/>
            <person name="Yoshinaga Y."/>
            <person name="Zwiers L.-H."/>
            <person name="Turgeon B."/>
            <person name="Goodwin S."/>
            <person name="Spatafora J."/>
            <person name="Crous P."/>
            <person name="Grigoriev I."/>
        </authorList>
    </citation>
    <scope>NUCLEOTIDE SEQUENCE</scope>
    <source>
        <strain evidence="4">CBS 262.69</strain>
    </source>
</reference>
<gene>
    <name evidence="4" type="ORF">EJ06DRAFT_551208</name>
</gene>
<feature type="compositionally biased region" description="Polar residues" evidence="1">
    <location>
        <begin position="361"/>
        <end position="370"/>
    </location>
</feature>
<sequence length="444" mass="49549">MVYVEGPRRFRITEDDRGAEVLVFCYIMMVVTILSLLARIGLRVSTAKVWWGWDDTTAAMAGFACVGYSVAMSQAYNGGLGKHVGVMTPSMWALFGQTLWASNLLNLTAIVLAKVSVLLFIRRLTPSRLILDICTWASILIFLWGAASILALAFSCGIKEPWRFGPGRCIKLGAYWYTTAAIDMATDIFLVVLPVYTFSQLQMRSTGKWTVISVFSMRLLILAPGLIKCVKSGPIFYSSDMTFLIVPFQIWTAVAMNFSVISCSIPCVRPFLRMLESGLLDTSLRNPNRHFWPRTPAPDERPLVLATLNAWSVHMGLQHPQLSAAPASPRPPKDTSARSRLSIALPDRLRRGSSKRLEPETPTSRTSFGTRSRAASLGSTDIKRTDAEEDNEFARGLRPDWSEHTTDVEAGRRYSSLSMGREAGVIRKTIGYRVRYEEDTRLWG</sequence>
<dbReference type="PANTHER" id="PTHR38794">
    <property type="entry name" value="INTEGRAL MEMBRANE PROTEIN"/>
    <property type="match status" value="1"/>
</dbReference>
<dbReference type="PANTHER" id="PTHR38794:SF3">
    <property type="entry name" value="INTEGRAL MEMBRANE PROTEIN"/>
    <property type="match status" value="1"/>
</dbReference>
<feature type="transmembrane region" description="Helical" evidence="2">
    <location>
        <begin position="174"/>
        <end position="197"/>
    </location>
</feature>
<evidence type="ECO:0000313" key="4">
    <source>
        <dbReference type="EMBL" id="KAF2397173.1"/>
    </source>
</evidence>
<dbReference type="AlphaFoldDB" id="A0A6G1HM81"/>
<keyword evidence="2" id="KW-0812">Transmembrane</keyword>
<feature type="compositionally biased region" description="Basic and acidic residues" evidence="1">
    <location>
        <begin position="381"/>
        <end position="391"/>
    </location>
</feature>
<feature type="transmembrane region" description="Helical" evidence="2">
    <location>
        <begin position="99"/>
        <end position="121"/>
    </location>
</feature>
<protein>
    <recommendedName>
        <fullName evidence="3">Rhodopsin domain-containing protein</fullName>
    </recommendedName>
</protein>
<feature type="transmembrane region" description="Helical" evidence="2">
    <location>
        <begin position="133"/>
        <end position="154"/>
    </location>
</feature>
<evidence type="ECO:0000256" key="1">
    <source>
        <dbReference type="SAM" id="MobiDB-lite"/>
    </source>
</evidence>
<proteinExistence type="predicted"/>
<keyword evidence="2" id="KW-1133">Transmembrane helix</keyword>
<dbReference type="InterPro" id="IPR049326">
    <property type="entry name" value="Rhodopsin_dom_fungi"/>
</dbReference>
<evidence type="ECO:0000259" key="3">
    <source>
        <dbReference type="Pfam" id="PF20684"/>
    </source>
</evidence>